<keyword evidence="2" id="KW-1133">Transmembrane helix</keyword>
<evidence type="ECO:0000313" key="4">
    <source>
        <dbReference type="EMBL" id="MFC1416985.1"/>
    </source>
</evidence>
<keyword evidence="3" id="KW-0732">Signal</keyword>
<reference evidence="4 5" key="1">
    <citation type="submission" date="2024-09" db="EMBL/GenBank/DDBJ databases">
        <authorList>
            <person name="Lee S.D."/>
        </authorList>
    </citation>
    <scope>NUCLEOTIDE SEQUENCE [LARGE SCALE GENOMIC DNA]</scope>
    <source>
        <strain evidence="4 5">N8-3</strain>
    </source>
</reference>
<gene>
    <name evidence="4" type="ORF">ACEZDE_10050</name>
</gene>
<sequence length="346" mass="35693">MYRRALTLLRLLTALLLTAGGLALVGGGGTAAAADNGTWSVFPQPNAAGSASLTPDRQFFYLEAAPGTTVHDKVSVANLSDRPMTFQLYGADAYNTPRDGGFALRSADQKQTGVGAWTHLAKNTLTVPAHTRADVPFTLTVPAGAEPGDHSGAVVALDTAIEGTSSNGSVAVGIKRAVGARIYLRVSGPAVPALGVRNVTVDRSAPLVPGLGRSTATIHYTLVNQGNVTVHPALSLKATGWLGGTVLSTRPTDLGIDLLPGQSVQLTAPWPHPPQFDHVSLTVTVSGADISGHAGAGFLAVPWYLVGLVLLLAALLVLLLKLRKRRRTGDHPQGSGDGRVRVGAAA</sequence>
<dbReference type="EMBL" id="JBHFAB010000006">
    <property type="protein sequence ID" value="MFC1416985.1"/>
    <property type="molecule type" value="Genomic_DNA"/>
</dbReference>
<dbReference type="RefSeq" id="WP_380534703.1">
    <property type="nucleotide sequence ID" value="NZ_JBHFAB010000006.1"/>
</dbReference>
<comment type="caution">
    <text evidence="4">The sequence shown here is derived from an EMBL/GenBank/DDBJ whole genome shotgun (WGS) entry which is preliminary data.</text>
</comment>
<dbReference type="Proteomes" id="UP001592531">
    <property type="component" value="Unassembled WGS sequence"/>
</dbReference>
<evidence type="ECO:0000256" key="1">
    <source>
        <dbReference type="SAM" id="MobiDB-lite"/>
    </source>
</evidence>
<protein>
    <submittedName>
        <fullName evidence="4">WxL protein peptidoglycan domain-containing protein</fullName>
    </submittedName>
</protein>
<evidence type="ECO:0000256" key="3">
    <source>
        <dbReference type="SAM" id="SignalP"/>
    </source>
</evidence>
<feature type="chain" id="PRO_5045848405" evidence="3">
    <location>
        <begin position="34"/>
        <end position="346"/>
    </location>
</feature>
<evidence type="ECO:0000256" key="2">
    <source>
        <dbReference type="SAM" id="Phobius"/>
    </source>
</evidence>
<accession>A0ABV6VT90</accession>
<feature type="transmembrane region" description="Helical" evidence="2">
    <location>
        <begin position="301"/>
        <end position="320"/>
    </location>
</feature>
<evidence type="ECO:0000313" key="5">
    <source>
        <dbReference type="Proteomes" id="UP001592531"/>
    </source>
</evidence>
<proteinExistence type="predicted"/>
<feature type="region of interest" description="Disordered" evidence="1">
    <location>
        <begin position="327"/>
        <end position="346"/>
    </location>
</feature>
<organism evidence="4 5">
    <name type="scientific">Streptacidiphilus cavernicola</name>
    <dbReference type="NCBI Taxonomy" id="3342716"/>
    <lineage>
        <taxon>Bacteria</taxon>
        <taxon>Bacillati</taxon>
        <taxon>Actinomycetota</taxon>
        <taxon>Actinomycetes</taxon>
        <taxon>Kitasatosporales</taxon>
        <taxon>Streptomycetaceae</taxon>
        <taxon>Streptacidiphilus</taxon>
    </lineage>
</organism>
<feature type="signal peptide" evidence="3">
    <location>
        <begin position="1"/>
        <end position="33"/>
    </location>
</feature>
<keyword evidence="5" id="KW-1185">Reference proteome</keyword>
<name>A0ABV6VT90_9ACTN</name>
<keyword evidence="2" id="KW-0812">Transmembrane</keyword>
<keyword evidence="2" id="KW-0472">Membrane</keyword>